<dbReference type="GO" id="GO:0046474">
    <property type="term" value="P:glycerophospholipid biosynthetic process"/>
    <property type="evidence" value="ECO:0007669"/>
    <property type="project" value="TreeGrafter"/>
</dbReference>
<dbReference type="InterPro" id="IPR004570">
    <property type="entry name" value="Phosphatidylglycerol_P_synth"/>
</dbReference>
<dbReference type="STRING" id="269796.Rru_A2165"/>
<evidence type="ECO:0000256" key="9">
    <source>
        <dbReference type="ARBA" id="ARBA00022692"/>
    </source>
</evidence>
<feature type="transmembrane region" description="Helical" evidence="17">
    <location>
        <begin position="156"/>
        <end position="177"/>
    </location>
</feature>
<evidence type="ECO:0000256" key="5">
    <source>
        <dbReference type="ARBA" id="ARBA00013170"/>
    </source>
</evidence>
<feature type="transmembrane region" description="Helical" evidence="17">
    <location>
        <begin position="12"/>
        <end position="32"/>
    </location>
</feature>
<evidence type="ECO:0000256" key="14">
    <source>
        <dbReference type="ARBA" id="ARBA00023264"/>
    </source>
</evidence>
<evidence type="ECO:0000313" key="19">
    <source>
        <dbReference type="Proteomes" id="UP000001929"/>
    </source>
</evidence>
<feature type="transmembrane region" description="Helical" evidence="17">
    <location>
        <begin position="77"/>
        <end position="94"/>
    </location>
</feature>
<comment type="subcellular location">
    <subcellularLocation>
        <location evidence="1">Membrane</location>
        <topology evidence="1">Multi-pass membrane protein</topology>
    </subcellularLocation>
</comment>
<evidence type="ECO:0000313" key="18">
    <source>
        <dbReference type="EMBL" id="ABC22965.1"/>
    </source>
</evidence>
<evidence type="ECO:0000256" key="15">
    <source>
        <dbReference type="ARBA" id="ARBA00048586"/>
    </source>
</evidence>
<organism evidence="18 19">
    <name type="scientific">Rhodospirillum rubrum (strain ATCC 11170 / ATH 1.1.1 / DSM 467 / LMG 4362 / NCIMB 8255 / S1)</name>
    <dbReference type="NCBI Taxonomy" id="269796"/>
    <lineage>
        <taxon>Bacteria</taxon>
        <taxon>Pseudomonadati</taxon>
        <taxon>Pseudomonadota</taxon>
        <taxon>Alphaproteobacteria</taxon>
        <taxon>Rhodospirillales</taxon>
        <taxon>Rhodospirillaceae</taxon>
        <taxon>Rhodospirillum</taxon>
    </lineage>
</organism>
<dbReference type="KEGG" id="rru:Rru_A2165"/>
<dbReference type="InterPro" id="IPR048254">
    <property type="entry name" value="CDP_ALCOHOL_P_TRANSF_CS"/>
</dbReference>
<keyword evidence="7" id="KW-0444">Lipid biosynthesis</keyword>
<evidence type="ECO:0000256" key="6">
    <source>
        <dbReference type="ARBA" id="ARBA00014944"/>
    </source>
</evidence>
<evidence type="ECO:0000256" key="13">
    <source>
        <dbReference type="ARBA" id="ARBA00023209"/>
    </source>
</evidence>
<keyword evidence="14" id="KW-1208">Phospholipid metabolism</keyword>
<protein>
    <recommendedName>
        <fullName evidence="6">CDP-diacylglycerol--glycerol-3-phosphate 3-phosphatidyltransferase</fullName>
        <ecNumber evidence="5">2.7.8.5</ecNumber>
    </recommendedName>
</protein>
<evidence type="ECO:0000256" key="12">
    <source>
        <dbReference type="ARBA" id="ARBA00023136"/>
    </source>
</evidence>
<evidence type="ECO:0000256" key="3">
    <source>
        <dbReference type="ARBA" id="ARBA00005189"/>
    </source>
</evidence>
<evidence type="ECO:0000256" key="17">
    <source>
        <dbReference type="SAM" id="Phobius"/>
    </source>
</evidence>
<keyword evidence="13" id="KW-0594">Phospholipid biosynthesis</keyword>
<dbReference type="Gene3D" id="1.20.120.1760">
    <property type="match status" value="1"/>
</dbReference>
<evidence type="ECO:0000256" key="10">
    <source>
        <dbReference type="ARBA" id="ARBA00022989"/>
    </source>
</evidence>
<dbReference type="PATRIC" id="fig|269796.9.peg.2259"/>
<keyword evidence="9 17" id="KW-0812">Transmembrane</keyword>
<comment type="similarity">
    <text evidence="4 16">Belongs to the CDP-alcohol phosphatidyltransferase class-I family.</text>
</comment>
<dbReference type="PIRSF" id="PIRSF000847">
    <property type="entry name" value="Phos_ph_gly_syn"/>
    <property type="match status" value="1"/>
</dbReference>
<dbReference type="AlphaFoldDB" id="Q2RSD0"/>
<comment type="pathway">
    <text evidence="2">Phospholipid metabolism; phosphatidylglycerol biosynthesis; phosphatidylglycerol from CDP-diacylglycerol: step 1/2.</text>
</comment>
<dbReference type="GO" id="GO:0008444">
    <property type="term" value="F:CDP-diacylglycerol-glycerol-3-phosphate 3-phosphatidyltransferase activity"/>
    <property type="evidence" value="ECO:0007669"/>
    <property type="project" value="UniProtKB-EC"/>
</dbReference>
<comment type="pathway">
    <text evidence="3">Lipid metabolism.</text>
</comment>
<proteinExistence type="inferred from homology"/>
<dbReference type="Proteomes" id="UP000001929">
    <property type="component" value="Chromosome"/>
</dbReference>
<dbReference type="EnsemblBacteria" id="ABC22965">
    <property type="protein sequence ID" value="ABC22965"/>
    <property type="gene ID" value="Rru_A2165"/>
</dbReference>
<keyword evidence="8 16" id="KW-0808">Transferase</keyword>
<dbReference type="GO" id="GO:0016020">
    <property type="term" value="C:membrane"/>
    <property type="evidence" value="ECO:0007669"/>
    <property type="project" value="UniProtKB-SubCell"/>
</dbReference>
<evidence type="ECO:0000256" key="16">
    <source>
        <dbReference type="RuleBase" id="RU003750"/>
    </source>
</evidence>
<keyword evidence="11" id="KW-0443">Lipid metabolism</keyword>
<evidence type="ECO:0000256" key="8">
    <source>
        <dbReference type="ARBA" id="ARBA00022679"/>
    </source>
</evidence>
<evidence type="ECO:0000256" key="1">
    <source>
        <dbReference type="ARBA" id="ARBA00004141"/>
    </source>
</evidence>
<evidence type="ECO:0000256" key="7">
    <source>
        <dbReference type="ARBA" id="ARBA00022516"/>
    </source>
</evidence>
<dbReference type="InterPro" id="IPR000462">
    <property type="entry name" value="CDP-OH_P_trans"/>
</dbReference>
<dbReference type="PhylomeDB" id="Q2RSD0"/>
<dbReference type="PANTHER" id="PTHR14269:SF62">
    <property type="entry name" value="CDP-DIACYLGLYCEROL--GLYCEROL-3-PHOSPHATE 3-PHOSPHATIDYLTRANSFERASE 1, CHLOROPLASTIC"/>
    <property type="match status" value="1"/>
</dbReference>
<evidence type="ECO:0000256" key="2">
    <source>
        <dbReference type="ARBA" id="ARBA00005042"/>
    </source>
</evidence>
<dbReference type="InterPro" id="IPR043130">
    <property type="entry name" value="CDP-OH_PTrfase_TM_dom"/>
</dbReference>
<accession>Q2RSD0</accession>
<dbReference type="EMBL" id="CP000230">
    <property type="protein sequence ID" value="ABC22965.1"/>
    <property type="molecule type" value="Genomic_DNA"/>
</dbReference>
<feature type="transmembrane region" description="Helical" evidence="17">
    <location>
        <begin position="128"/>
        <end position="150"/>
    </location>
</feature>
<reference evidence="18 19" key="1">
    <citation type="journal article" date="2011" name="Stand. Genomic Sci.">
        <title>Complete genome sequence of Rhodospirillum rubrum type strain (S1).</title>
        <authorList>
            <person name="Munk A.C."/>
            <person name="Copeland A."/>
            <person name="Lucas S."/>
            <person name="Lapidus A."/>
            <person name="Del Rio T.G."/>
            <person name="Barry K."/>
            <person name="Detter J.C."/>
            <person name="Hammon N."/>
            <person name="Israni S."/>
            <person name="Pitluck S."/>
            <person name="Brettin T."/>
            <person name="Bruce D."/>
            <person name="Han C."/>
            <person name="Tapia R."/>
            <person name="Gilna P."/>
            <person name="Schmutz J."/>
            <person name="Larimer F."/>
            <person name="Land M."/>
            <person name="Kyrpides N.C."/>
            <person name="Mavromatis K."/>
            <person name="Richardson P."/>
            <person name="Rohde M."/>
            <person name="Goker M."/>
            <person name="Klenk H.P."/>
            <person name="Zhang Y."/>
            <person name="Roberts G.P."/>
            <person name="Reslewic S."/>
            <person name="Schwartz D.C."/>
        </authorList>
    </citation>
    <scope>NUCLEOTIDE SEQUENCE [LARGE SCALE GENOMIC DNA]</scope>
    <source>
        <strain evidence="19">ATCC 11170 / ATH 1.1.1 / DSM 467 / LMG 4362 / NCIMB 8255 / S1</strain>
    </source>
</reference>
<dbReference type="HOGENOM" id="CLU_051314_6_2_5"/>
<keyword evidence="19" id="KW-1185">Reference proteome</keyword>
<dbReference type="PROSITE" id="PS00379">
    <property type="entry name" value="CDP_ALCOHOL_P_TRANSF"/>
    <property type="match status" value="1"/>
</dbReference>
<keyword evidence="12 17" id="KW-0472">Membrane</keyword>
<dbReference type="eggNOG" id="COG0558">
    <property type="taxonomic scope" value="Bacteria"/>
</dbReference>
<keyword evidence="10 17" id="KW-1133">Transmembrane helix</keyword>
<gene>
    <name evidence="18" type="ordered locus">Rru_A2165</name>
</gene>
<name>Q2RSD0_RHORT</name>
<dbReference type="RefSeq" id="WP_011390014.1">
    <property type="nucleotide sequence ID" value="NC_007643.1"/>
</dbReference>
<sequence length="207" mass="22522">MTSLRRRCIRQVPNTLTVGRFALVPVAAGFIWTGDLRAAFWVFVAAGITDALDGWLARVLDARTALGATLDPLADKALLVATFFTLALTGAIPLWLLGLVALRDALILAGFAWLRLRAGRPIRVTPNILGKANTLAQILLCAAVIGASAFTLDLSAVIAVLTPVVAATTIISGIAYLRMWLRRGWDGQQAHDRIERTRRNNQQRDDR</sequence>
<comment type="catalytic activity">
    <reaction evidence="15">
        <text>a CDP-1,2-diacyl-sn-glycerol + sn-glycerol 3-phosphate = a 1,2-diacyl-sn-glycero-3-phospho-(1'-sn-glycero-3'-phosphate) + CMP + H(+)</text>
        <dbReference type="Rhea" id="RHEA:12593"/>
        <dbReference type="ChEBI" id="CHEBI:15378"/>
        <dbReference type="ChEBI" id="CHEBI:57597"/>
        <dbReference type="ChEBI" id="CHEBI:58332"/>
        <dbReference type="ChEBI" id="CHEBI:60110"/>
        <dbReference type="ChEBI" id="CHEBI:60377"/>
        <dbReference type="EC" id="2.7.8.5"/>
    </reaction>
</comment>
<dbReference type="InterPro" id="IPR050324">
    <property type="entry name" value="CDP-alcohol_PTase-I"/>
</dbReference>
<dbReference type="Pfam" id="PF01066">
    <property type="entry name" value="CDP-OH_P_transf"/>
    <property type="match status" value="1"/>
</dbReference>
<evidence type="ECO:0000256" key="11">
    <source>
        <dbReference type="ARBA" id="ARBA00023098"/>
    </source>
</evidence>
<dbReference type="PANTHER" id="PTHR14269">
    <property type="entry name" value="CDP-DIACYLGLYCEROL--GLYCEROL-3-PHOSPHATE 3-PHOSPHATIDYLTRANSFERASE-RELATED"/>
    <property type="match status" value="1"/>
</dbReference>
<dbReference type="EC" id="2.7.8.5" evidence="5"/>
<evidence type="ECO:0000256" key="4">
    <source>
        <dbReference type="ARBA" id="ARBA00010441"/>
    </source>
</evidence>